<evidence type="ECO:0000256" key="6">
    <source>
        <dbReference type="SAM" id="MobiDB-lite"/>
    </source>
</evidence>
<evidence type="ECO:0000313" key="8">
    <source>
        <dbReference type="EMBL" id="CAG8360685.1"/>
    </source>
</evidence>
<dbReference type="EMBL" id="CAJVPG010000133">
    <property type="protein sequence ID" value="CAG8360685.1"/>
    <property type="molecule type" value="Genomic_DNA"/>
</dbReference>
<organism evidence="8 9">
    <name type="scientific">Penicillium salamii</name>
    <dbReference type="NCBI Taxonomy" id="1612424"/>
    <lineage>
        <taxon>Eukaryota</taxon>
        <taxon>Fungi</taxon>
        <taxon>Dikarya</taxon>
        <taxon>Ascomycota</taxon>
        <taxon>Pezizomycotina</taxon>
        <taxon>Eurotiomycetes</taxon>
        <taxon>Eurotiomycetidae</taxon>
        <taxon>Eurotiales</taxon>
        <taxon>Aspergillaceae</taxon>
        <taxon>Penicillium</taxon>
    </lineage>
</organism>
<dbReference type="CDD" id="cd12148">
    <property type="entry name" value="fungal_TF_MHR"/>
    <property type="match status" value="1"/>
</dbReference>
<dbReference type="PANTHER" id="PTHR47338">
    <property type="entry name" value="ZN(II)2CYS6 TRANSCRIPTION FACTOR (EUROFUNG)-RELATED"/>
    <property type="match status" value="1"/>
</dbReference>
<gene>
    <name evidence="8" type="ORF">PSALAMII_LOCUS3761</name>
</gene>
<sequence>MAWLHIGLVTSLSRCGGLDVESQKGEFTPALETRRRVFWSIHLLNQQYGPRNMQLNMLRDIQSPKYMGLNTDNMREMGIIPPQIPQEIAGPTQIEGIWIYMVQLSTLWSEVQHYVSNCASKDPTPPWSLESGYSVIGAQLMTIETKFPTYHRWDSVRFMDHSTHDLHQNRGYWSPWVYLQFTYHAIHSVLNHPFLYSWRPQQSSQLAVPNTFWKTSSELALIHTTWTVRLIDLIQEKDYQVSDPFLGHLVAIAATIQLYYCRAADPTIRESAQSKVDVCLEFLGQLATKWPRCHAIHRKLQEIVRSAFAPSPSSTDANMPRRTLSINTSLMWDILLHRSPQKPFTPVGEGIFDPSFFQTPEEKMDEKETVETEIFHHSTRAVDTSDGGQALPPYSSAADGRSPSKNEKVQNSWDGPRSVPGDGMLEQYPPLADNMMWPGPGLRGDGSLMDLTHDPFFQFQDHQSPYMGIWEIGNL</sequence>
<comment type="caution">
    <text evidence="8">The sequence shown here is derived from an EMBL/GenBank/DDBJ whole genome shotgun (WGS) entry which is preliminary data.</text>
</comment>
<evidence type="ECO:0008006" key="10">
    <source>
        <dbReference type="Google" id="ProtNLM"/>
    </source>
</evidence>
<dbReference type="PANTHER" id="PTHR47338:SF6">
    <property type="entry name" value="ZN(II)2CYS6 TRANSCRIPTION FACTOR (EUROFUNG)"/>
    <property type="match status" value="1"/>
</dbReference>
<feature type="region of interest" description="Disordered" evidence="6">
    <location>
        <begin position="378"/>
        <end position="422"/>
    </location>
</feature>
<evidence type="ECO:0000256" key="7">
    <source>
        <dbReference type="SAM" id="SignalP"/>
    </source>
</evidence>
<evidence type="ECO:0000256" key="5">
    <source>
        <dbReference type="ARBA" id="ARBA00023242"/>
    </source>
</evidence>
<keyword evidence="7" id="KW-0732">Signal</keyword>
<proteinExistence type="predicted"/>
<keyword evidence="2" id="KW-0479">Metal-binding</keyword>
<dbReference type="GO" id="GO:0046872">
    <property type="term" value="F:metal ion binding"/>
    <property type="evidence" value="ECO:0007669"/>
    <property type="project" value="UniProtKB-KW"/>
</dbReference>
<feature type="signal peptide" evidence="7">
    <location>
        <begin position="1"/>
        <end position="17"/>
    </location>
</feature>
<accession>A0A9W4IYB5</accession>
<comment type="subcellular location">
    <subcellularLocation>
        <location evidence="1">Nucleus</location>
    </subcellularLocation>
</comment>
<dbReference type="GO" id="GO:0005634">
    <property type="term" value="C:nucleus"/>
    <property type="evidence" value="ECO:0007669"/>
    <property type="project" value="UniProtKB-SubCell"/>
</dbReference>
<dbReference type="Proteomes" id="UP001152649">
    <property type="component" value="Unassembled WGS sequence"/>
</dbReference>
<dbReference type="AlphaFoldDB" id="A0A9W4IYB5"/>
<keyword evidence="3" id="KW-0805">Transcription regulation</keyword>
<protein>
    <recommendedName>
        <fullName evidence="10">Transcription factor domain-containing protein</fullName>
    </recommendedName>
</protein>
<keyword evidence="9" id="KW-1185">Reference proteome</keyword>
<keyword evidence="4" id="KW-0804">Transcription</keyword>
<evidence type="ECO:0000256" key="1">
    <source>
        <dbReference type="ARBA" id="ARBA00004123"/>
    </source>
</evidence>
<feature type="chain" id="PRO_5040916558" description="Transcription factor domain-containing protein" evidence="7">
    <location>
        <begin position="18"/>
        <end position="475"/>
    </location>
</feature>
<evidence type="ECO:0000256" key="4">
    <source>
        <dbReference type="ARBA" id="ARBA00023163"/>
    </source>
</evidence>
<dbReference type="GO" id="GO:0000981">
    <property type="term" value="F:DNA-binding transcription factor activity, RNA polymerase II-specific"/>
    <property type="evidence" value="ECO:0007669"/>
    <property type="project" value="InterPro"/>
</dbReference>
<evidence type="ECO:0000256" key="3">
    <source>
        <dbReference type="ARBA" id="ARBA00023015"/>
    </source>
</evidence>
<evidence type="ECO:0000313" key="9">
    <source>
        <dbReference type="Proteomes" id="UP001152649"/>
    </source>
</evidence>
<dbReference type="OrthoDB" id="426882at2759"/>
<evidence type="ECO:0000256" key="2">
    <source>
        <dbReference type="ARBA" id="ARBA00022723"/>
    </source>
</evidence>
<reference evidence="8" key="1">
    <citation type="submission" date="2021-07" db="EMBL/GenBank/DDBJ databases">
        <authorList>
            <person name="Branca A.L. A."/>
        </authorList>
    </citation>
    <scope>NUCLEOTIDE SEQUENCE</scope>
</reference>
<dbReference type="InterPro" id="IPR050815">
    <property type="entry name" value="TF_fung"/>
</dbReference>
<name>A0A9W4IYB5_9EURO</name>
<keyword evidence="5" id="KW-0539">Nucleus</keyword>